<gene>
    <name evidence="1" type="ORF">HHI_00290</name>
</gene>
<proteinExistence type="predicted"/>
<dbReference type="SUPFAM" id="SSF53335">
    <property type="entry name" value="S-adenosyl-L-methionine-dependent methyltransferases"/>
    <property type="match status" value="1"/>
</dbReference>
<organism evidence="1 2">
    <name type="scientific">Hyphomonas hirschiana VP5</name>
    <dbReference type="NCBI Taxonomy" id="1280951"/>
    <lineage>
        <taxon>Bacteria</taxon>
        <taxon>Pseudomonadati</taxon>
        <taxon>Pseudomonadota</taxon>
        <taxon>Alphaproteobacteria</taxon>
        <taxon>Hyphomonadales</taxon>
        <taxon>Hyphomonadaceae</taxon>
        <taxon>Hyphomonas</taxon>
    </lineage>
</organism>
<dbReference type="Gene3D" id="3.40.50.150">
    <property type="entry name" value="Vaccinia Virus protein VP39"/>
    <property type="match status" value="1"/>
</dbReference>
<dbReference type="InterPro" id="IPR029063">
    <property type="entry name" value="SAM-dependent_MTases_sf"/>
</dbReference>
<dbReference type="RefSeq" id="WP_011646020.1">
    <property type="nucleotide sequence ID" value="NZ_ARYI01000001.1"/>
</dbReference>
<comment type="caution">
    <text evidence="1">The sequence shown here is derived from an EMBL/GenBank/DDBJ whole genome shotgun (WGS) entry which is preliminary data.</text>
</comment>
<evidence type="ECO:0008006" key="3">
    <source>
        <dbReference type="Google" id="ProtNLM"/>
    </source>
</evidence>
<dbReference type="AlphaFoldDB" id="A0A059G029"/>
<name>A0A059G029_9PROT</name>
<dbReference type="Proteomes" id="UP000025061">
    <property type="component" value="Unassembled WGS sequence"/>
</dbReference>
<dbReference type="EMBL" id="ARYI01000001">
    <property type="protein sequence ID" value="KCZ96071.1"/>
    <property type="molecule type" value="Genomic_DNA"/>
</dbReference>
<accession>A0A059G029</accession>
<keyword evidence="2" id="KW-1185">Reference proteome</keyword>
<dbReference type="OrthoDB" id="9793351at2"/>
<evidence type="ECO:0000313" key="1">
    <source>
        <dbReference type="EMBL" id="KCZ96071.1"/>
    </source>
</evidence>
<protein>
    <recommendedName>
        <fullName evidence="3">Spermidine synthase</fullName>
    </recommendedName>
</protein>
<evidence type="ECO:0000313" key="2">
    <source>
        <dbReference type="Proteomes" id="UP000025061"/>
    </source>
</evidence>
<sequence>MSALFEELDYSPTEIGILSLRRRWEPRLSKDVYEIKLGDEHLMSDVFTVSEIALADLGLNALAGSDLRVVVGGLGMGYTALAALKDARVAEISVVELLEPVIDWHRRGILPIGDVLHTDRRVRLVHGDFFELACAPTGFDPDNPHMTYDAILLDIDHSPEMLLDSRSTGFYRPEGLKAMAGHLRPGGVFGLWSNVAPSDAFTDILKEVFPEAWAQPVVFRNPYDHSEIVQTVYLARTAPEGESVI</sequence>
<reference evidence="1 2" key="1">
    <citation type="submission" date="2013-04" db="EMBL/GenBank/DDBJ databases">
        <title>Hyphomonas hirschiana VP5 Genome Sequencing.</title>
        <authorList>
            <person name="Lai Q."/>
            <person name="Shao Z."/>
        </authorList>
    </citation>
    <scope>NUCLEOTIDE SEQUENCE [LARGE SCALE GENOMIC DNA]</scope>
    <source>
        <strain evidence="1 2">VP5</strain>
    </source>
</reference>
<dbReference type="PATRIC" id="fig|1280951.3.peg.58"/>